<dbReference type="InterPro" id="IPR050194">
    <property type="entry name" value="Glycosyltransferase_grp1"/>
</dbReference>
<proteinExistence type="predicted"/>
<dbReference type="GO" id="GO:0016757">
    <property type="term" value="F:glycosyltransferase activity"/>
    <property type="evidence" value="ECO:0007669"/>
    <property type="project" value="InterPro"/>
</dbReference>
<evidence type="ECO:0000313" key="4">
    <source>
        <dbReference type="Proteomes" id="UP000774000"/>
    </source>
</evidence>
<accession>A0A939BPE1</accession>
<evidence type="ECO:0000259" key="2">
    <source>
        <dbReference type="Pfam" id="PF13439"/>
    </source>
</evidence>
<gene>
    <name evidence="3" type="ORF">JOC47_001781</name>
</gene>
<protein>
    <submittedName>
        <fullName evidence="3">Glycosyltransferase involved in cell wall biosynthesis</fullName>
    </submittedName>
</protein>
<dbReference type="Gene3D" id="3.40.50.2000">
    <property type="entry name" value="Glycogen Phosphorylase B"/>
    <property type="match status" value="2"/>
</dbReference>
<dbReference type="Pfam" id="PF13439">
    <property type="entry name" value="Glyco_transf_4"/>
    <property type="match status" value="1"/>
</dbReference>
<name>A0A939BPE1_9FIRM</name>
<dbReference type="InterPro" id="IPR028098">
    <property type="entry name" value="Glyco_trans_4-like_N"/>
</dbReference>
<comment type="caution">
    <text evidence="3">The sequence shown here is derived from an EMBL/GenBank/DDBJ whole genome shotgun (WGS) entry which is preliminary data.</text>
</comment>
<dbReference type="PANTHER" id="PTHR45947:SF3">
    <property type="entry name" value="SULFOQUINOVOSYL TRANSFERASE SQD2"/>
    <property type="match status" value="1"/>
</dbReference>
<reference evidence="3" key="1">
    <citation type="submission" date="2021-01" db="EMBL/GenBank/DDBJ databases">
        <title>Genomic Encyclopedia of Type Strains, Phase IV (KMG-IV): sequencing the most valuable type-strain genomes for metagenomic binning, comparative biology and taxonomic classification.</title>
        <authorList>
            <person name="Goeker M."/>
        </authorList>
    </citation>
    <scope>NUCLEOTIDE SEQUENCE</scope>
    <source>
        <strain evidence="3">DSM 23230</strain>
    </source>
</reference>
<dbReference type="PANTHER" id="PTHR45947">
    <property type="entry name" value="SULFOQUINOVOSYL TRANSFERASE SQD2"/>
    <property type="match status" value="1"/>
</dbReference>
<evidence type="ECO:0000313" key="3">
    <source>
        <dbReference type="EMBL" id="MBM7556927.1"/>
    </source>
</evidence>
<dbReference type="Pfam" id="PF00534">
    <property type="entry name" value="Glycos_transf_1"/>
    <property type="match status" value="1"/>
</dbReference>
<feature type="domain" description="Glycosyl transferase family 1" evidence="1">
    <location>
        <begin position="208"/>
        <end position="357"/>
    </location>
</feature>
<dbReference type="InterPro" id="IPR001296">
    <property type="entry name" value="Glyco_trans_1"/>
</dbReference>
<keyword evidence="4" id="KW-1185">Reference proteome</keyword>
<dbReference type="Proteomes" id="UP000774000">
    <property type="component" value="Unassembled WGS sequence"/>
</dbReference>
<dbReference type="RefSeq" id="WP_204701698.1">
    <property type="nucleotide sequence ID" value="NZ_JAFBDQ010000008.1"/>
</dbReference>
<evidence type="ECO:0000259" key="1">
    <source>
        <dbReference type="Pfam" id="PF00534"/>
    </source>
</evidence>
<dbReference type="SUPFAM" id="SSF53756">
    <property type="entry name" value="UDP-Glycosyltransferase/glycogen phosphorylase"/>
    <property type="match status" value="1"/>
</dbReference>
<organism evidence="3 4">
    <name type="scientific">Halanaerobacter jeridensis</name>
    <dbReference type="NCBI Taxonomy" id="706427"/>
    <lineage>
        <taxon>Bacteria</taxon>
        <taxon>Bacillati</taxon>
        <taxon>Bacillota</taxon>
        <taxon>Clostridia</taxon>
        <taxon>Halanaerobiales</taxon>
        <taxon>Halobacteroidaceae</taxon>
        <taxon>Halanaerobacter</taxon>
    </lineage>
</organism>
<sequence>MNYKPKVLIIPSWYPDNQNPIQGIFFKKQAEALNEFLNIAVLNIDMSVKKYLKNNYFLNRNNFYKENNVLTLKNNRFNFGRLINSFNTKLYQKHFDNGFEKIVDQFGKPDLIHAHVSYPAGYGAMFLSQKYDIPFLVSEHASFFESKLIKNYKKNIDKILEKADLYTAVSTFLQKKILKYGRKQCKVIPNFIDCSKFNSEVDKENSDFENTDKFNLLNVSQMRDIKGIDYLISALNKLVFDYNFKNIHLHLVGDGEKIDKYKKMTKKLDINSYCTFYGQISNEKVAEYMTLSDALVISSKIETFGVVGIEAMAAGLPILATKCGGPEDYVEEINGLLVEKESVSSLVEGIKNLINSYSKFNSVEIKKYTNDNYGKESVSKDLIRLYMDLIN</sequence>
<dbReference type="AlphaFoldDB" id="A0A939BPE1"/>
<feature type="domain" description="Glycosyltransferase subfamily 4-like N-terminal" evidence="2">
    <location>
        <begin position="92"/>
        <end position="195"/>
    </location>
</feature>
<dbReference type="EMBL" id="JAFBDQ010000008">
    <property type="protein sequence ID" value="MBM7556927.1"/>
    <property type="molecule type" value="Genomic_DNA"/>
</dbReference>